<evidence type="ECO:0000259" key="4">
    <source>
        <dbReference type="Pfam" id="PF01420"/>
    </source>
</evidence>
<evidence type="ECO:0000256" key="1">
    <source>
        <dbReference type="ARBA" id="ARBA00010923"/>
    </source>
</evidence>
<comment type="similarity">
    <text evidence="1">Belongs to the type-I restriction system S methylase family.</text>
</comment>
<dbReference type="Pfam" id="PF01420">
    <property type="entry name" value="Methylase_S"/>
    <property type="match status" value="1"/>
</dbReference>
<dbReference type="GO" id="GO:0009307">
    <property type="term" value="P:DNA restriction-modification system"/>
    <property type="evidence" value="ECO:0007669"/>
    <property type="project" value="UniProtKB-KW"/>
</dbReference>
<protein>
    <recommendedName>
        <fullName evidence="4">Type I restriction modification DNA specificity domain-containing protein</fullName>
    </recommendedName>
</protein>
<dbReference type="Gene3D" id="1.10.287.1120">
    <property type="entry name" value="Bipartite methylase S protein"/>
    <property type="match status" value="1"/>
</dbReference>
<dbReference type="EMBL" id="MWQY01000001">
    <property type="protein sequence ID" value="ORC38344.1"/>
    <property type="molecule type" value="Genomic_DNA"/>
</dbReference>
<reference evidence="5 6" key="1">
    <citation type="submission" date="2017-03" db="EMBL/GenBank/DDBJ databases">
        <title>Draft Genome sequence of Marispirochaeta sp. strain JC444.</title>
        <authorList>
            <person name="Shivani Y."/>
            <person name="Subhash Y."/>
            <person name="Sasikala C."/>
            <person name="Ramana C."/>
        </authorList>
    </citation>
    <scope>NUCLEOTIDE SEQUENCE [LARGE SCALE GENOMIC DNA]</scope>
    <source>
        <strain evidence="5 6">JC444</strain>
    </source>
</reference>
<dbReference type="InterPro" id="IPR000055">
    <property type="entry name" value="Restrct_endonuc_typeI_TRD"/>
</dbReference>
<keyword evidence="6" id="KW-1185">Reference proteome</keyword>
<gene>
    <name evidence="5" type="ORF">B4O97_00885</name>
</gene>
<dbReference type="PANTHER" id="PTHR30408:SF12">
    <property type="entry name" value="TYPE I RESTRICTION ENZYME MJAVIII SPECIFICITY SUBUNIT"/>
    <property type="match status" value="1"/>
</dbReference>
<evidence type="ECO:0000313" key="6">
    <source>
        <dbReference type="Proteomes" id="UP000192343"/>
    </source>
</evidence>
<dbReference type="AlphaFoldDB" id="A0A1Y1S483"/>
<dbReference type="RefSeq" id="WP_083047376.1">
    <property type="nucleotide sequence ID" value="NZ_MWQY01000001.1"/>
</dbReference>
<name>A0A1Y1S483_9SPIO</name>
<dbReference type="InterPro" id="IPR044946">
    <property type="entry name" value="Restrct_endonuc_typeI_TRD_sf"/>
</dbReference>
<evidence type="ECO:0000256" key="3">
    <source>
        <dbReference type="ARBA" id="ARBA00023125"/>
    </source>
</evidence>
<dbReference type="Proteomes" id="UP000192343">
    <property type="component" value="Unassembled WGS sequence"/>
</dbReference>
<keyword evidence="2" id="KW-0680">Restriction system</keyword>
<accession>A0A1Y1S483</accession>
<dbReference type="GO" id="GO:0003677">
    <property type="term" value="F:DNA binding"/>
    <property type="evidence" value="ECO:0007669"/>
    <property type="project" value="UniProtKB-KW"/>
</dbReference>
<keyword evidence="3" id="KW-0238">DNA-binding</keyword>
<evidence type="ECO:0000313" key="5">
    <source>
        <dbReference type="EMBL" id="ORC38344.1"/>
    </source>
</evidence>
<organism evidence="5 6">
    <name type="scientific">Marispirochaeta aestuarii</name>
    <dbReference type="NCBI Taxonomy" id="1963862"/>
    <lineage>
        <taxon>Bacteria</taxon>
        <taxon>Pseudomonadati</taxon>
        <taxon>Spirochaetota</taxon>
        <taxon>Spirochaetia</taxon>
        <taxon>Spirochaetales</taxon>
        <taxon>Spirochaetaceae</taxon>
        <taxon>Marispirochaeta</taxon>
    </lineage>
</organism>
<dbReference type="PANTHER" id="PTHR30408">
    <property type="entry name" value="TYPE-1 RESTRICTION ENZYME ECOKI SPECIFICITY PROTEIN"/>
    <property type="match status" value="1"/>
</dbReference>
<sequence length="430" mass="47450">MELKPGYKQTEVGVIPEDWEIVPFAELFAFRNGVNADKASYGQGVRFINVLEPITYTHIHGPEVTGQVTLPESVISSYAVHMGDVLFNRTSETQDEVALAATYLGTERVVFGGFVIRGRPLNKRLNPVYSGYALRASVIRSQIVPMGQGAVRANVGQQNLGLVLAPIPTLPEQRAIATALSDVDALLDGLDRLIAKKRNLKQAAMQQLLTGETRLPGFEGEWEVKRLREIVDCAPSGTYGVERQSPTLLPMPVATTAQISNDDRWNGKIMQTRFFTSEQVATYGVSVGDLVVVKSSGSAASIQSGKMVLIDRSLAGAFLFSNFLMRLRPKAIFPNFLYFFLTSNRIKSMLPSLCEASTYPNIRINEYLEIDIPVPETKEQTAIATVLSDMDAEIAVLEQRRDKTKDLKLTMMQELLTGKTRLVATSRTTV</sequence>
<proteinExistence type="inferred from homology"/>
<evidence type="ECO:0000256" key="2">
    <source>
        <dbReference type="ARBA" id="ARBA00022747"/>
    </source>
</evidence>
<dbReference type="STRING" id="1963862.B4O97_00885"/>
<feature type="domain" description="Type I restriction modification DNA specificity" evidence="4">
    <location>
        <begin position="221"/>
        <end position="402"/>
    </location>
</feature>
<dbReference type="CDD" id="cd17517">
    <property type="entry name" value="RMtype1_S_EcoKI_StySPI-TRD2-CR2_like"/>
    <property type="match status" value="1"/>
</dbReference>
<dbReference type="OrthoDB" id="9811611at2"/>
<dbReference type="Gene3D" id="3.90.220.20">
    <property type="entry name" value="DNA methylase specificity domains"/>
    <property type="match status" value="2"/>
</dbReference>
<dbReference type="SUPFAM" id="SSF116734">
    <property type="entry name" value="DNA methylase specificity domain"/>
    <property type="match status" value="2"/>
</dbReference>
<dbReference type="InterPro" id="IPR052021">
    <property type="entry name" value="Type-I_RS_S_subunit"/>
</dbReference>
<comment type="caution">
    <text evidence="5">The sequence shown here is derived from an EMBL/GenBank/DDBJ whole genome shotgun (WGS) entry which is preliminary data.</text>
</comment>